<dbReference type="GO" id="GO:0000290">
    <property type="term" value="P:deadenylation-dependent decapping of nuclear-transcribed mRNA"/>
    <property type="evidence" value="ECO:0007669"/>
    <property type="project" value="InterPro"/>
</dbReference>
<evidence type="ECO:0000256" key="2">
    <source>
        <dbReference type="ARBA" id="ARBA00008778"/>
    </source>
</evidence>
<protein>
    <recommendedName>
        <fullName evidence="4">5'-(N(7)-methylguanosine 5'-triphospho)-[mRNA] hydrolase</fullName>
        <ecNumber evidence="4">3.6.1.62</ecNumber>
    </recommendedName>
</protein>
<reference evidence="7" key="1">
    <citation type="thesis" date="2020" institute="ProQuest LLC" country="789 East Eisenhower Parkway, Ann Arbor, MI, USA">
        <title>Comparative Genomics and Chromosome Evolution.</title>
        <authorList>
            <person name="Mudd A.B."/>
        </authorList>
    </citation>
    <scope>NUCLEOTIDE SEQUENCE</scope>
    <source>
        <strain evidence="7">237g6f4</strain>
        <tissue evidence="7">Blood</tissue>
    </source>
</reference>
<proteinExistence type="inferred from homology"/>
<dbReference type="SUPFAM" id="SSF50729">
    <property type="entry name" value="PH domain-like"/>
    <property type="match status" value="1"/>
</dbReference>
<organism evidence="7 8">
    <name type="scientific">Engystomops pustulosus</name>
    <name type="common">Tungara frog</name>
    <name type="synonym">Physalaemus pustulosus</name>
    <dbReference type="NCBI Taxonomy" id="76066"/>
    <lineage>
        <taxon>Eukaryota</taxon>
        <taxon>Metazoa</taxon>
        <taxon>Chordata</taxon>
        <taxon>Craniata</taxon>
        <taxon>Vertebrata</taxon>
        <taxon>Euteleostomi</taxon>
        <taxon>Amphibia</taxon>
        <taxon>Batrachia</taxon>
        <taxon>Anura</taxon>
        <taxon>Neobatrachia</taxon>
        <taxon>Hyloidea</taxon>
        <taxon>Leptodactylidae</taxon>
        <taxon>Leiuperinae</taxon>
        <taxon>Engystomops</taxon>
    </lineage>
</organism>
<dbReference type="GO" id="GO:0140933">
    <property type="term" value="F:5'-(N(7)-methylguanosine 5'-triphospho)-[mRNA] hydrolase activity"/>
    <property type="evidence" value="ECO:0007669"/>
    <property type="project" value="UniProtKB-EC"/>
</dbReference>
<dbReference type="InterPro" id="IPR011993">
    <property type="entry name" value="PH-like_dom_sf"/>
</dbReference>
<evidence type="ECO:0000313" key="7">
    <source>
        <dbReference type="EMBL" id="KAG8540245.1"/>
    </source>
</evidence>
<comment type="caution">
    <text evidence="7">The sequence shown here is derived from an EMBL/GenBank/DDBJ whole genome shotgun (WGS) entry which is preliminary data.</text>
</comment>
<dbReference type="EMBL" id="WNYA01011076">
    <property type="protein sequence ID" value="KAG8540245.1"/>
    <property type="molecule type" value="Genomic_DNA"/>
</dbReference>
<dbReference type="Gene3D" id="2.30.29.30">
    <property type="entry name" value="Pleckstrin-homology domain (PH domain)/Phosphotyrosine-binding domain (PTB)"/>
    <property type="match status" value="1"/>
</dbReference>
<dbReference type="Proteomes" id="UP000824782">
    <property type="component" value="Unassembled WGS sequence"/>
</dbReference>
<name>A0AAV6YYZ3_ENGPU</name>
<dbReference type="GO" id="GO:0000932">
    <property type="term" value="C:P-body"/>
    <property type="evidence" value="ECO:0007669"/>
    <property type="project" value="TreeGrafter"/>
</dbReference>
<dbReference type="GO" id="GO:0008047">
    <property type="term" value="F:enzyme activator activity"/>
    <property type="evidence" value="ECO:0007669"/>
    <property type="project" value="InterPro"/>
</dbReference>
<comment type="subcellular location">
    <subcellularLocation>
        <location evidence="1">Cytoplasm</location>
    </subcellularLocation>
</comment>
<evidence type="ECO:0000256" key="3">
    <source>
        <dbReference type="ARBA" id="ARBA00022490"/>
    </source>
</evidence>
<evidence type="ECO:0000256" key="4">
    <source>
        <dbReference type="ARBA" id="ARBA00026102"/>
    </source>
</evidence>
<sequence>MPAQSLAGVLHTPGCEDTRGPHRLLPCRSRSQRPPLIMFLSPAVLIYGIWFYNKDECQRLAELMKNLTQQEQLKAQHLSGVGVSPMNLNSEGKEVDILQMLNKAKDEYTKCKPSSEPKMMSGSSAIHTNPNLIKPIAVKPSDAAPQVTGGHHNKRIDPEARPASVPQRPVWKNEKFGSERAPLSASDGGPLLVLRGYGAAPRRL</sequence>
<comment type="similarity">
    <text evidence="2">Belongs to the DCP1 family.</text>
</comment>
<dbReference type="PANTHER" id="PTHR16290">
    <property type="entry name" value="TRANSCRIPTION FACTOR SMIF DECAPPING ENZYME DCP1"/>
    <property type="match status" value="1"/>
</dbReference>
<dbReference type="PANTHER" id="PTHR16290:SF5">
    <property type="entry name" value="MRNA-DECAPPING ENZYME 1B"/>
    <property type="match status" value="1"/>
</dbReference>
<accession>A0AAV6YYZ3</accession>
<dbReference type="InterPro" id="IPR010334">
    <property type="entry name" value="Dcp1"/>
</dbReference>
<dbReference type="GO" id="GO:0031087">
    <property type="term" value="P:deadenylation-independent decapping of nuclear-transcribed mRNA"/>
    <property type="evidence" value="ECO:0007669"/>
    <property type="project" value="TreeGrafter"/>
</dbReference>
<evidence type="ECO:0000256" key="1">
    <source>
        <dbReference type="ARBA" id="ARBA00004496"/>
    </source>
</evidence>
<evidence type="ECO:0000256" key="5">
    <source>
        <dbReference type="ARBA" id="ARBA00047661"/>
    </source>
</evidence>
<gene>
    <name evidence="7" type="ORF">GDO81_019665</name>
</gene>
<dbReference type="GO" id="GO:0003729">
    <property type="term" value="F:mRNA binding"/>
    <property type="evidence" value="ECO:0007669"/>
    <property type="project" value="TreeGrafter"/>
</dbReference>
<feature type="region of interest" description="Disordered" evidence="6">
    <location>
        <begin position="142"/>
        <end position="169"/>
    </location>
</feature>
<keyword evidence="3" id="KW-0963">Cytoplasm</keyword>
<keyword evidence="8" id="KW-1185">Reference proteome</keyword>
<evidence type="ECO:0000256" key="6">
    <source>
        <dbReference type="SAM" id="MobiDB-lite"/>
    </source>
</evidence>
<dbReference type="EC" id="3.6.1.62" evidence="4"/>
<evidence type="ECO:0000313" key="8">
    <source>
        <dbReference type="Proteomes" id="UP000824782"/>
    </source>
</evidence>
<comment type="catalytic activity">
    <reaction evidence="5">
        <text>a 5'-end (N(7)-methyl 5'-triphosphoguanosine)-ribonucleoside in mRNA + H2O = N(7)-methyl-GDP + a 5'-end phospho-ribonucleoside in mRNA + 2 H(+)</text>
        <dbReference type="Rhea" id="RHEA:67484"/>
        <dbReference type="Rhea" id="RHEA-COMP:15692"/>
        <dbReference type="Rhea" id="RHEA-COMP:17167"/>
        <dbReference type="ChEBI" id="CHEBI:15377"/>
        <dbReference type="ChEBI" id="CHEBI:15378"/>
        <dbReference type="ChEBI" id="CHEBI:63714"/>
        <dbReference type="ChEBI" id="CHEBI:138282"/>
        <dbReference type="ChEBI" id="CHEBI:156461"/>
        <dbReference type="EC" id="3.6.1.62"/>
    </reaction>
    <physiologicalReaction direction="left-to-right" evidence="5">
        <dbReference type="Rhea" id="RHEA:67485"/>
    </physiologicalReaction>
</comment>
<dbReference type="AlphaFoldDB" id="A0AAV6YYZ3"/>